<proteinExistence type="predicted"/>
<dbReference type="Proteomes" id="UP001227268">
    <property type="component" value="Unassembled WGS sequence"/>
</dbReference>
<accession>A0ACC2W412</accession>
<keyword evidence="2" id="KW-1185">Reference proteome</keyword>
<evidence type="ECO:0000313" key="1">
    <source>
        <dbReference type="EMBL" id="KAJ9106357.1"/>
    </source>
</evidence>
<organism evidence="1 2">
    <name type="scientific">Naganishia friedmannii</name>
    <dbReference type="NCBI Taxonomy" id="89922"/>
    <lineage>
        <taxon>Eukaryota</taxon>
        <taxon>Fungi</taxon>
        <taxon>Dikarya</taxon>
        <taxon>Basidiomycota</taxon>
        <taxon>Agaricomycotina</taxon>
        <taxon>Tremellomycetes</taxon>
        <taxon>Filobasidiales</taxon>
        <taxon>Filobasidiaceae</taxon>
        <taxon>Naganishia</taxon>
    </lineage>
</organism>
<evidence type="ECO:0000313" key="2">
    <source>
        <dbReference type="Proteomes" id="UP001227268"/>
    </source>
</evidence>
<name>A0ACC2W412_9TREE</name>
<comment type="caution">
    <text evidence="1">The sequence shown here is derived from an EMBL/GenBank/DDBJ whole genome shotgun (WGS) entry which is preliminary data.</text>
</comment>
<protein>
    <submittedName>
        <fullName evidence="1">Uncharacterized protein</fullName>
    </submittedName>
</protein>
<reference evidence="1" key="1">
    <citation type="submission" date="2023-04" db="EMBL/GenBank/DDBJ databases">
        <title>Draft Genome sequencing of Naganishia species isolated from polar environments using Oxford Nanopore Technology.</title>
        <authorList>
            <person name="Leo P."/>
            <person name="Venkateswaran K."/>
        </authorList>
    </citation>
    <scope>NUCLEOTIDE SEQUENCE</scope>
    <source>
        <strain evidence="1">MNA-CCFEE 5423</strain>
    </source>
</reference>
<dbReference type="EMBL" id="JASBWT010000003">
    <property type="protein sequence ID" value="KAJ9106357.1"/>
    <property type="molecule type" value="Genomic_DNA"/>
</dbReference>
<gene>
    <name evidence="1" type="ORF">QFC21_001503</name>
</gene>
<sequence length="197" mass="21789">MEELTVISQGGDVDETSQLRFDAAYNDPSANAIFNSGDGISFRVEEFYLKAVSPIFKDMFALPTKGGLVQLPETSDVIRVVLNQITGAEGEEVEAFDTMVSAFELAKRFDMKGPMASIKEELHEYWDGPKLLALACQQVPIDKPLVRTALSRFVDHMDMDSDIFRSHLDNRRKTAASPDPKNLTTNSLESLTVPVAS</sequence>